<evidence type="ECO:0008006" key="5">
    <source>
        <dbReference type="Google" id="ProtNLM"/>
    </source>
</evidence>
<evidence type="ECO:0000256" key="1">
    <source>
        <dbReference type="SAM" id="MobiDB-lite"/>
    </source>
</evidence>
<evidence type="ECO:0000313" key="4">
    <source>
        <dbReference type="Proteomes" id="UP000239494"/>
    </source>
</evidence>
<evidence type="ECO:0000313" key="3">
    <source>
        <dbReference type="EMBL" id="PRY46747.1"/>
    </source>
</evidence>
<proteinExistence type="predicted"/>
<feature type="region of interest" description="Disordered" evidence="1">
    <location>
        <begin position="20"/>
        <end position="53"/>
    </location>
</feature>
<evidence type="ECO:0000256" key="2">
    <source>
        <dbReference type="SAM" id="SignalP"/>
    </source>
</evidence>
<dbReference type="EMBL" id="PVTF01000001">
    <property type="protein sequence ID" value="PRY46747.1"/>
    <property type="molecule type" value="Genomic_DNA"/>
</dbReference>
<sequence>MENRFVPVCLLALVLTGCSQSSQGGEHPVTSTSATTTATTRTTTAPTTTTRPQPIAFRQGETATAGCAGTKCDLSFTLTKITDCTGEYAGSPPPEGSVRKLLWVEVETGSRFSTTDLPSGAFTQFTAINARGFTSGRINPSSYWTCAPEGSRMGAGDENWLPGKKYGGAIEVYLPLDAVKVVNAQGFWEWQVD</sequence>
<dbReference type="Proteomes" id="UP000239494">
    <property type="component" value="Unassembled WGS sequence"/>
</dbReference>
<keyword evidence="2" id="KW-0732">Signal</keyword>
<comment type="caution">
    <text evidence="3">The sequence shown here is derived from an EMBL/GenBank/DDBJ whole genome shotgun (WGS) entry which is preliminary data.</text>
</comment>
<feature type="compositionally biased region" description="Low complexity" evidence="1">
    <location>
        <begin position="30"/>
        <end position="52"/>
    </location>
</feature>
<gene>
    <name evidence="3" type="ORF">CLV43_1011027</name>
</gene>
<protein>
    <recommendedName>
        <fullName evidence="5">DUF4352 domain-containing protein</fullName>
    </recommendedName>
</protein>
<name>A0A2T0TM87_9PSEU</name>
<feature type="signal peptide" evidence="2">
    <location>
        <begin position="1"/>
        <end position="24"/>
    </location>
</feature>
<organism evidence="3 4">
    <name type="scientific">Umezawaea tangerina</name>
    <dbReference type="NCBI Taxonomy" id="84725"/>
    <lineage>
        <taxon>Bacteria</taxon>
        <taxon>Bacillati</taxon>
        <taxon>Actinomycetota</taxon>
        <taxon>Actinomycetes</taxon>
        <taxon>Pseudonocardiales</taxon>
        <taxon>Pseudonocardiaceae</taxon>
        <taxon>Umezawaea</taxon>
    </lineage>
</organism>
<keyword evidence="4" id="KW-1185">Reference proteome</keyword>
<feature type="chain" id="PRO_5038786561" description="DUF4352 domain-containing protein" evidence="2">
    <location>
        <begin position="25"/>
        <end position="193"/>
    </location>
</feature>
<accession>A0A2T0TM87</accession>
<reference evidence="3 4" key="1">
    <citation type="submission" date="2018-03" db="EMBL/GenBank/DDBJ databases">
        <title>Genomic Encyclopedia of Archaeal and Bacterial Type Strains, Phase II (KMG-II): from individual species to whole genera.</title>
        <authorList>
            <person name="Goeker M."/>
        </authorList>
    </citation>
    <scope>NUCLEOTIDE SEQUENCE [LARGE SCALE GENOMIC DNA]</scope>
    <source>
        <strain evidence="3 4">DSM 44720</strain>
    </source>
</reference>
<dbReference type="PROSITE" id="PS51257">
    <property type="entry name" value="PROKAR_LIPOPROTEIN"/>
    <property type="match status" value="1"/>
</dbReference>
<dbReference type="AlphaFoldDB" id="A0A2T0TM87"/>